<feature type="transmembrane region" description="Helical" evidence="1">
    <location>
        <begin position="546"/>
        <end position="568"/>
    </location>
</feature>
<keyword evidence="1" id="KW-0472">Membrane</keyword>
<feature type="transmembrane region" description="Helical" evidence="1">
    <location>
        <begin position="847"/>
        <end position="867"/>
    </location>
</feature>
<dbReference type="Proteomes" id="UP001295684">
    <property type="component" value="Unassembled WGS sequence"/>
</dbReference>
<reference evidence="3" key="1">
    <citation type="submission" date="2023-07" db="EMBL/GenBank/DDBJ databases">
        <authorList>
            <consortium name="AG Swart"/>
            <person name="Singh M."/>
            <person name="Singh A."/>
            <person name="Seah K."/>
            <person name="Emmerich C."/>
        </authorList>
    </citation>
    <scope>NUCLEOTIDE SEQUENCE</scope>
    <source>
        <strain evidence="3">DP1</strain>
    </source>
</reference>
<feature type="signal peptide" evidence="2">
    <location>
        <begin position="1"/>
        <end position="16"/>
    </location>
</feature>
<keyword evidence="2" id="KW-0732">Signal</keyword>
<feature type="transmembrane region" description="Helical" evidence="1">
    <location>
        <begin position="791"/>
        <end position="810"/>
    </location>
</feature>
<name>A0AAD1XYD9_EUPCR</name>
<protein>
    <recommendedName>
        <fullName evidence="5">Transmembrane protein</fullName>
    </recommendedName>
</protein>
<feature type="transmembrane region" description="Helical" evidence="1">
    <location>
        <begin position="656"/>
        <end position="678"/>
    </location>
</feature>
<dbReference type="EMBL" id="CAMPGE010023111">
    <property type="protein sequence ID" value="CAI2381084.1"/>
    <property type="molecule type" value="Genomic_DNA"/>
</dbReference>
<keyword evidence="4" id="KW-1185">Reference proteome</keyword>
<evidence type="ECO:0000256" key="2">
    <source>
        <dbReference type="SAM" id="SignalP"/>
    </source>
</evidence>
<keyword evidence="1" id="KW-0812">Transmembrane</keyword>
<gene>
    <name evidence="3" type="ORF">ECRASSUSDP1_LOCUS22530</name>
</gene>
<feature type="transmembrane region" description="Helical" evidence="1">
    <location>
        <begin position="698"/>
        <end position="720"/>
    </location>
</feature>
<proteinExistence type="predicted"/>
<dbReference type="AlphaFoldDB" id="A0AAD1XYD9"/>
<evidence type="ECO:0000313" key="4">
    <source>
        <dbReference type="Proteomes" id="UP001295684"/>
    </source>
</evidence>
<feature type="transmembrane region" description="Helical" evidence="1">
    <location>
        <begin position="879"/>
        <end position="899"/>
    </location>
</feature>
<evidence type="ECO:0000313" key="3">
    <source>
        <dbReference type="EMBL" id="CAI2381084.1"/>
    </source>
</evidence>
<dbReference type="SUPFAM" id="SSF69304">
    <property type="entry name" value="Tricorn protease N-terminal domain"/>
    <property type="match status" value="1"/>
</dbReference>
<feature type="chain" id="PRO_5042100719" description="Transmembrane protein" evidence="2">
    <location>
        <begin position="17"/>
        <end position="996"/>
    </location>
</feature>
<accession>A0AAD1XYD9</accession>
<keyword evidence="1" id="KW-1133">Transmembrane helix</keyword>
<feature type="transmembrane region" description="Helical" evidence="1">
    <location>
        <begin position="580"/>
        <end position="600"/>
    </location>
</feature>
<evidence type="ECO:0000256" key="1">
    <source>
        <dbReference type="SAM" id="Phobius"/>
    </source>
</evidence>
<evidence type="ECO:0008006" key="5">
    <source>
        <dbReference type="Google" id="ProtNLM"/>
    </source>
</evidence>
<comment type="caution">
    <text evidence="3">The sequence shown here is derived from an EMBL/GenBank/DDBJ whole genome shotgun (WGS) entry which is preliminary data.</text>
</comment>
<feature type="transmembrane region" description="Helical" evidence="1">
    <location>
        <begin position="740"/>
        <end position="762"/>
    </location>
</feature>
<sequence length="996" mass="112125">MKEIFFLSLLITLSVGNTCQNDQQTMKAPISGSIEISTSTFSVFYGILEHPDQESLYFIGKYSDGTSFTIIYQTDYNLRKKKAKKYEFQSTQSGFAIATNGNFIYIVGINPTPTIYEIETNDLGIRREISGTSGYSIGFSNLEVYGSLYFNMESGSVIETCKWDRETTNLNCVNFGINKQSNFVPISNETLFVSSSDSALDQHYFIAYNFSDTSNLVWKKSIACLPSDCESALGKFILSKDRRAIFTMIVYDEHFLFYKLNATDGSPQNPGFISSSNSAGRVCSMREFNDFIAIQIHSSSFQQPFRLIKINIANTNVIQEFESTNPSVYGIARAMSLQIEVIYYCGGYSGSNKLFFARSPITNINQLSQFEKGDLLFTQITTNYQVSSTISDPSLTSSSKIAEIPTTPSITGENLPSAISPTTTTSVALWNEDHLQSVPSNYFTNLTFTWACSPSSNPTQISFSLTQTAPTPSLTGSIYLLQPKSFTCTRLQCSMLLRHFISLFRFLSECKISNCDTCKLGEPTTCESCKDNFQLSNDHKSCSSTLAPTLATTTAITLIAASIIMASISSILSFSSINSIFSMINSLQLAMLLPMVPEYFSMKVMDFLDGMSFSMLSFDFVRIGDAPGVEVVTGWMEYPQTDEYLESLGMSSGSSIVNYLSLAAFVGLIIMVNSCVLICKKCANKSENEKFKKATGKLFEFFTFNIYIRMFIQSFVFIILCSLSELYNMNLKTTTTKASFLLSSLFTLLSTSLLLLSLYMYAKSFPEVDNEKYWTCKEFFNGVRSQKYSNFYSTIFLLVRLMLISLIIFGKTMSPFYRATAFYSINILYGVYLLIIRPFENPQDNMIENINQILFCCLTIPLSWLNIKSDWTAFYETLYISILTSSPLIGSLISLIFLFKSIITYFKPKKPSSKVQILPELTTPSPQPRTPHIWEERKANPSIHKYSSDLPLQNSEIESTIHPPLHSSNQAQQIETRQRNIDHARMLIEQRVRKLC</sequence>
<feature type="transmembrane region" description="Helical" evidence="1">
    <location>
        <begin position="816"/>
        <end position="835"/>
    </location>
</feature>
<organism evidence="3 4">
    <name type="scientific">Euplotes crassus</name>
    <dbReference type="NCBI Taxonomy" id="5936"/>
    <lineage>
        <taxon>Eukaryota</taxon>
        <taxon>Sar</taxon>
        <taxon>Alveolata</taxon>
        <taxon>Ciliophora</taxon>
        <taxon>Intramacronucleata</taxon>
        <taxon>Spirotrichea</taxon>
        <taxon>Hypotrichia</taxon>
        <taxon>Euplotida</taxon>
        <taxon>Euplotidae</taxon>
        <taxon>Moneuplotes</taxon>
    </lineage>
</organism>